<dbReference type="EMBL" id="AMZH03004854">
    <property type="protein sequence ID" value="RRT67964.1"/>
    <property type="molecule type" value="Genomic_DNA"/>
</dbReference>
<name>A0A426ZVF2_ENSVE</name>
<sequence>MIKKKLLQWLSVIYFRHRFELCLQVQMFGTYSYKTSDLFNHPQRRRSWRFSHCFTCSNVITFTNDGQEKKKKKMDHIEYCDGFSVFKPYKCFNTLSCIDQCSSDPNLTNGVTA</sequence>
<reference evidence="1 2" key="1">
    <citation type="journal article" date="2014" name="Agronomy (Basel)">
        <title>A Draft Genome Sequence for Ensete ventricosum, the Drought-Tolerant Tree Against Hunger.</title>
        <authorList>
            <person name="Harrison J."/>
            <person name="Moore K.A."/>
            <person name="Paszkiewicz K."/>
            <person name="Jones T."/>
            <person name="Grant M."/>
            <person name="Ambacheew D."/>
            <person name="Muzemil S."/>
            <person name="Studholme D.J."/>
        </authorList>
    </citation>
    <scope>NUCLEOTIDE SEQUENCE [LARGE SCALE GENOMIC DNA]</scope>
</reference>
<comment type="caution">
    <text evidence="1">The sequence shown here is derived from an EMBL/GenBank/DDBJ whole genome shotgun (WGS) entry which is preliminary data.</text>
</comment>
<gene>
    <name evidence="1" type="ORF">B296_00013219</name>
</gene>
<dbReference type="AlphaFoldDB" id="A0A426ZVF2"/>
<evidence type="ECO:0000313" key="1">
    <source>
        <dbReference type="EMBL" id="RRT67964.1"/>
    </source>
</evidence>
<organism evidence="1 2">
    <name type="scientific">Ensete ventricosum</name>
    <name type="common">Abyssinian banana</name>
    <name type="synonym">Musa ensete</name>
    <dbReference type="NCBI Taxonomy" id="4639"/>
    <lineage>
        <taxon>Eukaryota</taxon>
        <taxon>Viridiplantae</taxon>
        <taxon>Streptophyta</taxon>
        <taxon>Embryophyta</taxon>
        <taxon>Tracheophyta</taxon>
        <taxon>Spermatophyta</taxon>
        <taxon>Magnoliopsida</taxon>
        <taxon>Liliopsida</taxon>
        <taxon>Zingiberales</taxon>
        <taxon>Musaceae</taxon>
        <taxon>Ensete</taxon>
    </lineage>
</organism>
<accession>A0A426ZVF2</accession>
<evidence type="ECO:0000313" key="2">
    <source>
        <dbReference type="Proteomes" id="UP000287651"/>
    </source>
</evidence>
<dbReference type="Proteomes" id="UP000287651">
    <property type="component" value="Unassembled WGS sequence"/>
</dbReference>
<protein>
    <submittedName>
        <fullName evidence="1">Uncharacterized protein</fullName>
    </submittedName>
</protein>
<proteinExistence type="predicted"/>